<keyword evidence="3" id="KW-1185">Reference proteome</keyword>
<proteinExistence type="predicted"/>
<evidence type="ECO:0000256" key="1">
    <source>
        <dbReference type="SAM" id="SignalP"/>
    </source>
</evidence>
<sequence>MNKKALSAFLAMSSMAGVMAPSMTAFAAEENKNTVEDLITYAKNAKDLYHYNQAYAAIMADKDNANFNTWLGELAPVAKEIKGYDEMMKIIAEIQDEVQKNQSIEQYNAVVAKVQSLFDNGSICKTDKEYLDAELVYWTRTPIFTTQSDLKTVIDKTNEAAKLLADGKAREAQTAIEAAQAVLAGQNNINQANETYLQNNTVAPVAQNVADAVAKLPIELVSATAINPMEFEVKFDAPVDRDTAID</sequence>
<keyword evidence="1" id="KW-0732">Signal</keyword>
<reference evidence="2 3" key="1">
    <citation type="submission" date="2016-11" db="EMBL/GenBank/DDBJ databases">
        <authorList>
            <person name="Jaros S."/>
            <person name="Januszkiewicz K."/>
            <person name="Wedrychowicz H."/>
        </authorList>
    </citation>
    <scope>NUCLEOTIDE SEQUENCE [LARGE SCALE GENOMIC DNA]</scope>
    <source>
        <strain evidence="2 3">DSM 2631</strain>
    </source>
</reference>
<feature type="signal peptide" evidence="1">
    <location>
        <begin position="1"/>
        <end position="27"/>
    </location>
</feature>
<accession>A0A1M4SZS3</accession>
<name>A0A1M4SZS3_9CLOT</name>
<evidence type="ECO:0000313" key="3">
    <source>
        <dbReference type="Proteomes" id="UP000184035"/>
    </source>
</evidence>
<protein>
    <submittedName>
        <fullName evidence="2">Uncharacterized protein</fullName>
    </submittedName>
</protein>
<feature type="chain" id="PRO_5012047514" evidence="1">
    <location>
        <begin position="28"/>
        <end position="246"/>
    </location>
</feature>
<dbReference type="Proteomes" id="UP000184035">
    <property type="component" value="Unassembled WGS sequence"/>
</dbReference>
<dbReference type="RefSeq" id="WP_072892405.1">
    <property type="nucleotide sequence ID" value="NZ_FQVM01000001.1"/>
</dbReference>
<dbReference type="STRING" id="1533.SAMN05443638_101255"/>
<gene>
    <name evidence="2" type="ORF">SAMN05443638_101255</name>
</gene>
<dbReference type="AlphaFoldDB" id="A0A1M4SZS3"/>
<evidence type="ECO:0000313" key="2">
    <source>
        <dbReference type="EMBL" id="SHE37620.1"/>
    </source>
</evidence>
<organism evidence="2 3">
    <name type="scientific">Clostridium fallax</name>
    <dbReference type="NCBI Taxonomy" id="1533"/>
    <lineage>
        <taxon>Bacteria</taxon>
        <taxon>Bacillati</taxon>
        <taxon>Bacillota</taxon>
        <taxon>Clostridia</taxon>
        <taxon>Eubacteriales</taxon>
        <taxon>Clostridiaceae</taxon>
        <taxon>Clostridium</taxon>
    </lineage>
</organism>
<dbReference type="EMBL" id="FQVM01000001">
    <property type="protein sequence ID" value="SHE37620.1"/>
    <property type="molecule type" value="Genomic_DNA"/>
</dbReference>